<feature type="transmembrane region" description="Helical" evidence="12">
    <location>
        <begin position="121"/>
        <end position="138"/>
    </location>
</feature>
<evidence type="ECO:0000256" key="4">
    <source>
        <dbReference type="ARBA" id="ARBA00022519"/>
    </source>
</evidence>
<dbReference type="GO" id="GO:0046872">
    <property type="term" value="F:metal ion binding"/>
    <property type="evidence" value="ECO:0007669"/>
    <property type="project" value="UniProtKB-KW"/>
</dbReference>
<feature type="transmembrane region" description="Helical" evidence="12">
    <location>
        <begin position="6"/>
        <end position="26"/>
    </location>
</feature>
<keyword evidence="9" id="KW-0408">Iron</keyword>
<organism evidence="14 15">
    <name type="scientific">Rugosibacter aromaticivorans</name>
    <dbReference type="NCBI Taxonomy" id="1565605"/>
    <lineage>
        <taxon>Bacteria</taxon>
        <taxon>Pseudomonadati</taxon>
        <taxon>Pseudomonadota</taxon>
        <taxon>Betaproteobacteria</taxon>
        <taxon>Nitrosomonadales</taxon>
        <taxon>Sterolibacteriaceae</taxon>
        <taxon>Rugosibacter</taxon>
    </lineage>
</organism>
<comment type="subcellular location">
    <subcellularLocation>
        <location evidence="1">Cell inner membrane</location>
        <topology evidence="1">Multi-pass membrane protein</topology>
    </subcellularLocation>
</comment>
<keyword evidence="4" id="KW-0997">Cell inner membrane</keyword>
<protein>
    <recommendedName>
        <fullName evidence="13">Fatty acid desaturase domain-containing protein</fullName>
    </recommendedName>
</protein>
<dbReference type="STRING" id="1565605.PG1C_04370"/>
<evidence type="ECO:0000256" key="12">
    <source>
        <dbReference type="SAM" id="Phobius"/>
    </source>
</evidence>
<evidence type="ECO:0000313" key="14">
    <source>
        <dbReference type="EMBL" id="AJP47912.1"/>
    </source>
</evidence>
<keyword evidence="11 12" id="KW-0472">Membrane</keyword>
<keyword evidence="15" id="KW-1185">Reference proteome</keyword>
<evidence type="ECO:0000256" key="1">
    <source>
        <dbReference type="ARBA" id="ARBA00004429"/>
    </source>
</evidence>
<proteinExistence type="inferred from homology"/>
<dbReference type="PANTHER" id="PTHR38674">
    <property type="entry name" value="ALKANE 1-MONOOXYGENASE 1"/>
    <property type="match status" value="1"/>
</dbReference>
<name>A0A0C5IYT2_9PROT</name>
<evidence type="ECO:0000256" key="6">
    <source>
        <dbReference type="ARBA" id="ARBA00022723"/>
    </source>
</evidence>
<keyword evidence="3" id="KW-1003">Cell membrane</keyword>
<dbReference type="RefSeq" id="WP_202636202.1">
    <property type="nucleotide sequence ID" value="NZ_CP010554.1"/>
</dbReference>
<evidence type="ECO:0000259" key="13">
    <source>
        <dbReference type="Pfam" id="PF00487"/>
    </source>
</evidence>
<dbReference type="InterPro" id="IPR033885">
    <property type="entry name" value="AlkB/XylM"/>
</dbReference>
<keyword evidence="8" id="KW-0560">Oxidoreductase</keyword>
<dbReference type="InterPro" id="IPR005804">
    <property type="entry name" value="FA_desaturase_dom"/>
</dbReference>
<dbReference type="GO" id="GO:0005886">
    <property type="term" value="C:plasma membrane"/>
    <property type="evidence" value="ECO:0007669"/>
    <property type="project" value="UniProtKB-SubCell"/>
</dbReference>
<evidence type="ECO:0000256" key="2">
    <source>
        <dbReference type="ARBA" id="ARBA00010823"/>
    </source>
</evidence>
<gene>
    <name evidence="14" type="ORF">PG1C_04370</name>
</gene>
<keyword evidence="10" id="KW-0503">Monooxygenase</keyword>
<evidence type="ECO:0000256" key="8">
    <source>
        <dbReference type="ARBA" id="ARBA00023002"/>
    </source>
</evidence>
<dbReference type="GO" id="GO:0006629">
    <property type="term" value="P:lipid metabolic process"/>
    <property type="evidence" value="ECO:0007669"/>
    <property type="project" value="InterPro"/>
</dbReference>
<dbReference type="PANTHER" id="PTHR38674:SF1">
    <property type="entry name" value="ALKANE 1-MONOOXYGENASE 1"/>
    <property type="match status" value="1"/>
</dbReference>
<evidence type="ECO:0000256" key="11">
    <source>
        <dbReference type="ARBA" id="ARBA00023136"/>
    </source>
</evidence>
<evidence type="ECO:0000256" key="9">
    <source>
        <dbReference type="ARBA" id="ARBA00023004"/>
    </source>
</evidence>
<evidence type="ECO:0000256" key="10">
    <source>
        <dbReference type="ARBA" id="ARBA00023033"/>
    </source>
</evidence>
<evidence type="ECO:0000256" key="5">
    <source>
        <dbReference type="ARBA" id="ARBA00022692"/>
    </source>
</evidence>
<reference evidence="14 15" key="1">
    <citation type="journal article" date="2015" name="Genome Announc.">
        <title>Complete Genome Sequence of a Novel Bacterium within the Family Rhodocyclaceae That Degrades Polycyclic Aromatic Hydrocarbons.</title>
        <authorList>
            <person name="Singleton D.R."/>
            <person name="Dickey A.N."/>
            <person name="Scholl E.H."/>
            <person name="Wright F.A."/>
            <person name="Aitken M.D."/>
        </authorList>
    </citation>
    <scope>NUCLEOTIDE SEQUENCE [LARGE SCALE GENOMIC DNA]</scope>
    <source>
        <strain evidence="15">PG1-Ca6</strain>
    </source>
</reference>
<keyword evidence="5 12" id="KW-0812">Transmembrane</keyword>
<dbReference type="EMBL" id="CP010554">
    <property type="protein sequence ID" value="AJP47912.1"/>
    <property type="molecule type" value="Genomic_DNA"/>
</dbReference>
<evidence type="ECO:0000313" key="15">
    <source>
        <dbReference type="Proteomes" id="UP000061603"/>
    </source>
</evidence>
<dbReference type="Proteomes" id="UP000061603">
    <property type="component" value="Chromosome"/>
</dbReference>
<dbReference type="AlphaFoldDB" id="A0A0C5IYT2"/>
<dbReference type="Pfam" id="PF00487">
    <property type="entry name" value="FA_desaturase"/>
    <property type="match status" value="1"/>
</dbReference>
<dbReference type="KEGG" id="rbu:PG1C_04370"/>
<feature type="transmembrane region" description="Helical" evidence="12">
    <location>
        <begin position="144"/>
        <end position="164"/>
    </location>
</feature>
<feature type="domain" description="Fatty acid desaturase" evidence="13">
    <location>
        <begin position="16"/>
        <end position="219"/>
    </location>
</feature>
<keyword evidence="7 12" id="KW-1133">Transmembrane helix</keyword>
<dbReference type="HOGENOM" id="CLU_044462_1_0_4"/>
<keyword evidence="6" id="KW-0479">Metal-binding</keyword>
<evidence type="ECO:0000256" key="7">
    <source>
        <dbReference type="ARBA" id="ARBA00022989"/>
    </source>
</evidence>
<accession>A0A0C5IYT2</accession>
<evidence type="ECO:0000256" key="3">
    <source>
        <dbReference type="ARBA" id="ARBA00022475"/>
    </source>
</evidence>
<comment type="similarity">
    <text evidence="2">Belongs to the fatty acid desaturase type 1 family. AlkB subfamily.</text>
</comment>
<sequence length="274" mass="30775">MSRHPGVVEIIGAITSMAIITAAVGLPIGHEMFHRSEPVSRFLGGVLSNLFLTSYIELEHNKNHHVETSSALDVDTPRRGEAVYPFILRLFIFIHTNSFAQERRRMAGYGKSVWFSPSSRVFWQWVGAVSLLGVFYFADGWRGVLIAALTALLGSAIVTIFSYVQHYGLQRVPGTPIEKRHALNHTRPVSRVLTFEIVTHSQHHIDPTTPYWKLPAFKDAPLVGSAIGYFFLSLVPPLWHRVMRHHLARWDSEFASPAEKELAKKANIDAGWAA</sequence>
<dbReference type="GO" id="GO:0004497">
    <property type="term" value="F:monooxygenase activity"/>
    <property type="evidence" value="ECO:0007669"/>
    <property type="project" value="UniProtKB-KW"/>
</dbReference>